<dbReference type="GO" id="GO:0038203">
    <property type="term" value="P:TORC2 signaling"/>
    <property type="evidence" value="ECO:0007669"/>
    <property type="project" value="TreeGrafter"/>
</dbReference>
<keyword evidence="6" id="KW-1185">Reference proteome</keyword>
<dbReference type="PANTHER" id="PTHR13335:SF1">
    <property type="entry name" value="TARGET OF RAPAMYCIN COMPLEX 2 SUBUNIT MAPKAP1"/>
    <property type="match status" value="1"/>
</dbReference>
<dbReference type="Gene3D" id="2.30.29.30">
    <property type="entry name" value="Pleckstrin-homology domain (PH domain)/Phosphotyrosine-binding domain (PTB)"/>
    <property type="match status" value="1"/>
</dbReference>
<feature type="compositionally biased region" description="Basic and acidic residues" evidence="2">
    <location>
        <begin position="232"/>
        <end position="260"/>
    </location>
</feature>
<dbReference type="InterPro" id="IPR031313">
    <property type="entry name" value="Sin1_PH_dom"/>
</dbReference>
<accession>A0A507EQJ0</accession>
<evidence type="ECO:0008006" key="7">
    <source>
        <dbReference type="Google" id="ProtNLM"/>
    </source>
</evidence>
<dbReference type="Pfam" id="PF16978">
    <property type="entry name" value="CRIM"/>
    <property type="match status" value="1"/>
</dbReference>
<dbReference type="InterPro" id="IPR011993">
    <property type="entry name" value="PH-like_dom_sf"/>
</dbReference>
<evidence type="ECO:0000256" key="1">
    <source>
        <dbReference type="ARBA" id="ARBA00009407"/>
    </source>
</evidence>
<feature type="domain" description="CRIM" evidence="3">
    <location>
        <begin position="301"/>
        <end position="443"/>
    </location>
</feature>
<proteinExistence type="inferred from homology"/>
<comment type="similarity">
    <text evidence="1">Belongs to the SIN1 family.</text>
</comment>
<dbReference type="GO" id="GO:0005886">
    <property type="term" value="C:plasma membrane"/>
    <property type="evidence" value="ECO:0007669"/>
    <property type="project" value="TreeGrafter"/>
</dbReference>
<feature type="region of interest" description="Disordered" evidence="2">
    <location>
        <begin position="445"/>
        <end position="483"/>
    </location>
</feature>
<feature type="domain" description="SIN1-type PH" evidence="4">
    <location>
        <begin position="674"/>
        <end position="776"/>
    </location>
</feature>
<feature type="compositionally biased region" description="Polar residues" evidence="2">
    <location>
        <begin position="445"/>
        <end position="460"/>
    </location>
</feature>
<dbReference type="Proteomes" id="UP000320333">
    <property type="component" value="Unassembled WGS sequence"/>
</dbReference>
<dbReference type="OrthoDB" id="241990at2759"/>
<feature type="region of interest" description="Disordered" evidence="2">
    <location>
        <begin position="229"/>
        <end position="263"/>
    </location>
</feature>
<evidence type="ECO:0000256" key="2">
    <source>
        <dbReference type="SAM" id="MobiDB-lite"/>
    </source>
</evidence>
<evidence type="ECO:0000313" key="5">
    <source>
        <dbReference type="EMBL" id="TPX66529.1"/>
    </source>
</evidence>
<dbReference type="GO" id="GO:0005737">
    <property type="term" value="C:cytoplasm"/>
    <property type="evidence" value="ECO:0007669"/>
    <property type="project" value="TreeGrafter"/>
</dbReference>
<dbReference type="AlphaFoldDB" id="A0A507EQJ0"/>
<sequence>MALLTDPSHLIFSMRKQMLAMDDPLLGRVVSIPQKSENDYILTEHLAANLASNDANMRSSLFRPRERRRRERGIAVLAGMLSVSSGTKAVSNDIPSGVSESVDLFPLSSAISTANANVSADPRYSDASSANSDLSDGLMWTSDSARVSEARFSWAVGPNANGMNPGNGAGAGGPIELVFQPRGGFFDRRAAGDGQNVQRPYRFSGIRKTVSLAERPNYAVHAGTPPVVVRDSSIRRKQDSATENSKKNGDEAEPKTESFKMENNGNSLVKERVSFAVPEGATAAASLFARTAPSATPAAKKSALAFLLNDQGATENPFAEEFGILSGKGEAYPIRIKIYVPTSLKPEEPMLIIVKRSASVEELIGYTLYEYFNKISNESPDALETLLPQDKCDVSCWNLRLVEDDGTIDDDFPALDRMSKMQRSNFDALALSLCTPSQVAVNQAARNARPSVSKSKPALQSTLSGGTPAATTGPTSPRSGAMPFSVNAPPSFGVPMGITTSNHSAFGNTTSLPRGPNGPPLPPLPPGTGGTQATNSGMHNSAPNNGMSNSAGNMSGGPPARPQIFIKIHLYSTLEVKQTTTFAFQGSATMGEVFETICTRRKYDTENYVLKMADTKTDVALDRILEDMHSTEFCVLKKDRGGAGDIFLRPPGETAASTGNESHEFTPEEIACIYRQYSVTQKQLIGRNERIITLDGEYVHIMSVGDSKAIVNATATFHISAVVSCLLLKKQSRHLKFTVAKSPGSQGTAIATSFEFEAASEMQATDICMRIASMIQLHAGNGGSNSVNLTSGVLDAV</sequence>
<reference evidence="5 6" key="1">
    <citation type="journal article" date="2019" name="Sci. Rep.">
        <title>Comparative genomics of chytrid fungi reveal insights into the obligate biotrophic and pathogenic lifestyle of Synchytrium endobioticum.</title>
        <authorList>
            <person name="van de Vossenberg B.T.L.H."/>
            <person name="Warris S."/>
            <person name="Nguyen H.D.T."/>
            <person name="van Gent-Pelzer M.P.E."/>
            <person name="Joly D.L."/>
            <person name="van de Geest H.C."/>
            <person name="Bonants P.J.M."/>
            <person name="Smith D.S."/>
            <person name="Levesque C.A."/>
            <person name="van der Lee T.A.J."/>
        </authorList>
    </citation>
    <scope>NUCLEOTIDE SEQUENCE [LARGE SCALE GENOMIC DNA]</scope>
    <source>
        <strain evidence="5 6">CBS 675.73</strain>
    </source>
</reference>
<feature type="compositionally biased region" description="Pro residues" evidence="2">
    <location>
        <begin position="516"/>
        <end position="526"/>
    </location>
</feature>
<gene>
    <name evidence="5" type="ORF">CcCBS67573_g07795</name>
</gene>
<protein>
    <recommendedName>
        <fullName evidence="7">Sin1 middle CRIM domain-containing protein</fullName>
    </recommendedName>
</protein>
<feature type="region of interest" description="Disordered" evidence="2">
    <location>
        <begin position="504"/>
        <end position="539"/>
    </location>
</feature>
<dbReference type="EMBL" id="QEAP01000437">
    <property type="protein sequence ID" value="TPX66529.1"/>
    <property type="molecule type" value="Genomic_DNA"/>
</dbReference>
<dbReference type="InterPro" id="IPR008828">
    <property type="entry name" value="Sin1/Avo1"/>
</dbReference>
<dbReference type="Pfam" id="PF16979">
    <property type="entry name" value="SIN1_PH"/>
    <property type="match status" value="1"/>
</dbReference>
<feature type="compositionally biased region" description="Low complexity" evidence="2">
    <location>
        <begin position="461"/>
        <end position="477"/>
    </location>
</feature>
<organism evidence="5 6">
    <name type="scientific">Chytriomyces confervae</name>
    <dbReference type="NCBI Taxonomy" id="246404"/>
    <lineage>
        <taxon>Eukaryota</taxon>
        <taxon>Fungi</taxon>
        <taxon>Fungi incertae sedis</taxon>
        <taxon>Chytridiomycota</taxon>
        <taxon>Chytridiomycota incertae sedis</taxon>
        <taxon>Chytridiomycetes</taxon>
        <taxon>Chytridiales</taxon>
        <taxon>Chytriomycetaceae</taxon>
        <taxon>Chytriomyces</taxon>
    </lineage>
</organism>
<evidence type="ECO:0000259" key="4">
    <source>
        <dbReference type="Pfam" id="PF16979"/>
    </source>
</evidence>
<name>A0A507EQJ0_9FUNG</name>
<dbReference type="STRING" id="246404.A0A507EQJ0"/>
<evidence type="ECO:0000259" key="3">
    <source>
        <dbReference type="Pfam" id="PF16978"/>
    </source>
</evidence>
<dbReference type="GO" id="GO:0031932">
    <property type="term" value="C:TORC2 complex"/>
    <property type="evidence" value="ECO:0007669"/>
    <property type="project" value="InterPro"/>
</dbReference>
<dbReference type="InterPro" id="IPR031567">
    <property type="entry name" value="CRIM_dom"/>
</dbReference>
<dbReference type="GO" id="GO:0005546">
    <property type="term" value="F:phosphatidylinositol-4,5-bisphosphate binding"/>
    <property type="evidence" value="ECO:0007669"/>
    <property type="project" value="TreeGrafter"/>
</dbReference>
<evidence type="ECO:0000313" key="6">
    <source>
        <dbReference type="Proteomes" id="UP000320333"/>
    </source>
</evidence>
<dbReference type="PANTHER" id="PTHR13335">
    <property type="entry name" value="TARGET OF RAPAMYCIN COMPLEX 2 SUBUNIT MAPKAP1"/>
    <property type="match status" value="1"/>
</dbReference>
<comment type="caution">
    <text evidence="5">The sequence shown here is derived from an EMBL/GenBank/DDBJ whole genome shotgun (WGS) entry which is preliminary data.</text>
</comment>